<dbReference type="Pfam" id="PF01695">
    <property type="entry name" value="IstB_IS21"/>
    <property type="match status" value="1"/>
</dbReference>
<protein>
    <submittedName>
        <fullName evidence="5">AAA family ATPase</fullName>
    </submittedName>
</protein>
<dbReference type="Gene3D" id="3.40.50.300">
    <property type="entry name" value="P-loop containing nucleotide triphosphate hydrolases"/>
    <property type="match status" value="1"/>
</dbReference>
<dbReference type="PANTHER" id="PTHR30050:SF4">
    <property type="entry name" value="ATP-BINDING PROTEIN RV3427C IN INSERTION SEQUENCE-RELATED"/>
    <property type="match status" value="1"/>
</dbReference>
<dbReference type="PIRSF" id="PIRSF003073">
    <property type="entry name" value="DNAC_TnpB_IstB"/>
    <property type="match status" value="1"/>
</dbReference>
<dbReference type="NCBIfam" id="NF038214">
    <property type="entry name" value="IS21_help_AAA"/>
    <property type="match status" value="1"/>
</dbReference>
<dbReference type="GO" id="GO:0005524">
    <property type="term" value="F:ATP binding"/>
    <property type="evidence" value="ECO:0007669"/>
    <property type="project" value="UniProtKB-KW"/>
</dbReference>
<dbReference type="Proteomes" id="UP000265540">
    <property type="component" value="Unassembled WGS sequence"/>
</dbReference>
<keyword evidence="2" id="KW-0547">Nucleotide-binding</keyword>
<organism evidence="5 6">
    <name type="scientific">candidate division WWE3 bacterium</name>
    <dbReference type="NCBI Taxonomy" id="2053526"/>
    <lineage>
        <taxon>Bacteria</taxon>
        <taxon>Katanobacteria</taxon>
    </lineage>
</organism>
<dbReference type="CDD" id="cd00009">
    <property type="entry name" value="AAA"/>
    <property type="match status" value="1"/>
</dbReference>
<proteinExistence type="inferred from homology"/>
<evidence type="ECO:0000256" key="3">
    <source>
        <dbReference type="ARBA" id="ARBA00022840"/>
    </source>
</evidence>
<dbReference type="SUPFAM" id="SSF52540">
    <property type="entry name" value="P-loop containing nucleoside triphosphate hydrolases"/>
    <property type="match status" value="1"/>
</dbReference>
<evidence type="ECO:0000259" key="4">
    <source>
        <dbReference type="SMART" id="SM00382"/>
    </source>
</evidence>
<dbReference type="InterPro" id="IPR028350">
    <property type="entry name" value="DNAC/IstB-like"/>
</dbReference>
<dbReference type="InterPro" id="IPR027417">
    <property type="entry name" value="P-loop_NTPase"/>
</dbReference>
<dbReference type="GO" id="GO:0006260">
    <property type="term" value="P:DNA replication"/>
    <property type="evidence" value="ECO:0007669"/>
    <property type="project" value="TreeGrafter"/>
</dbReference>
<comment type="caution">
    <text evidence="5">The sequence shown here is derived from an EMBL/GenBank/DDBJ whole genome shotgun (WGS) entry which is preliminary data.</text>
</comment>
<reference evidence="5 6" key="1">
    <citation type="journal article" date="2017" name="ISME J.">
        <title>Energy and carbon metabolisms in a deep terrestrial subsurface fluid microbial community.</title>
        <authorList>
            <person name="Momper L."/>
            <person name="Jungbluth S.P."/>
            <person name="Lee M.D."/>
            <person name="Amend J.P."/>
        </authorList>
    </citation>
    <scope>NUCLEOTIDE SEQUENCE [LARGE SCALE GENOMIC DNA]</scope>
    <source>
        <strain evidence="5">SURF_46</strain>
    </source>
</reference>
<keyword evidence="3" id="KW-0067">ATP-binding</keyword>
<dbReference type="EMBL" id="QZJF01000018">
    <property type="protein sequence ID" value="RJR26662.1"/>
    <property type="molecule type" value="Genomic_DNA"/>
</dbReference>
<name>A0A3A4ZBW0_UNCKA</name>
<dbReference type="InterPro" id="IPR002611">
    <property type="entry name" value="IstB_ATP-bd"/>
</dbReference>
<dbReference type="AlphaFoldDB" id="A0A3A4ZBW0"/>
<evidence type="ECO:0000256" key="1">
    <source>
        <dbReference type="ARBA" id="ARBA00008059"/>
    </source>
</evidence>
<gene>
    <name evidence="5" type="ORF">C4561_04610</name>
</gene>
<dbReference type="PANTHER" id="PTHR30050">
    <property type="entry name" value="CHROMOSOMAL REPLICATION INITIATOR PROTEIN DNAA"/>
    <property type="match status" value="1"/>
</dbReference>
<sequence>MLNDNTISKLHEMRLSVMAQAFRDQMKNSGFHSMSFEERLGLLVDAEWAVRKNNRMARLIKQADYAISAACVEDIEYHPDRKLDKAQITRLATCNYIQDYHNVVILGATGSGKTYLSNAFGMAASRNFYSVKYVRLPDLLSEFTIARGEGSYRKIIKQYKQVKLLILDEWLLFPLKESEARDLLEIVEARHKKASTIFCSQFDVAGWHLKIGETTLADAICDRIVHDSYTIMIEGDSMRKRKGILDLSLTPAP</sequence>
<feature type="domain" description="AAA+ ATPase" evidence="4">
    <location>
        <begin position="99"/>
        <end position="230"/>
    </location>
</feature>
<evidence type="ECO:0000256" key="2">
    <source>
        <dbReference type="ARBA" id="ARBA00022741"/>
    </source>
</evidence>
<dbReference type="InterPro" id="IPR047661">
    <property type="entry name" value="IstB"/>
</dbReference>
<dbReference type="SMART" id="SM00382">
    <property type="entry name" value="AAA"/>
    <property type="match status" value="1"/>
</dbReference>
<dbReference type="InterPro" id="IPR003593">
    <property type="entry name" value="AAA+_ATPase"/>
</dbReference>
<comment type="similarity">
    <text evidence="1">Belongs to the IS21/IS1162 putative ATP-binding protein family.</text>
</comment>
<evidence type="ECO:0000313" key="5">
    <source>
        <dbReference type="EMBL" id="RJR26662.1"/>
    </source>
</evidence>
<accession>A0A3A4ZBW0</accession>
<evidence type="ECO:0000313" key="6">
    <source>
        <dbReference type="Proteomes" id="UP000265540"/>
    </source>
</evidence>